<evidence type="ECO:0000313" key="2">
    <source>
        <dbReference type="Proteomes" id="UP000681041"/>
    </source>
</evidence>
<dbReference type="OrthoDB" id="76868at2157"/>
<keyword evidence="2" id="KW-1185">Reference proteome</keyword>
<accession>A0A8T8K508</accession>
<gene>
    <name evidence="1" type="ORF">HYG87_04030</name>
</gene>
<dbReference type="Proteomes" id="UP000681041">
    <property type="component" value="Chromosome"/>
</dbReference>
<dbReference type="EMBL" id="CP058560">
    <property type="protein sequence ID" value="QUH22999.1"/>
    <property type="molecule type" value="Genomic_DNA"/>
</dbReference>
<dbReference type="KEGG" id="meme:HYG87_04030"/>
<evidence type="ECO:0000313" key="1">
    <source>
        <dbReference type="EMBL" id="QUH22999.1"/>
    </source>
</evidence>
<reference evidence="1" key="1">
    <citation type="submission" date="2020-07" db="EMBL/GenBank/DDBJ databases">
        <title>Methanobacterium. sp. MethCan genome.</title>
        <authorList>
            <person name="Postec A."/>
            <person name="Quemeneur M."/>
        </authorList>
    </citation>
    <scope>NUCLEOTIDE SEQUENCE</scope>
    <source>
        <strain evidence="1">MethCAN</strain>
    </source>
</reference>
<dbReference type="RefSeq" id="WP_211533945.1">
    <property type="nucleotide sequence ID" value="NZ_CP058560.1"/>
</dbReference>
<protein>
    <submittedName>
        <fullName evidence="1">Uncharacterized protein</fullName>
    </submittedName>
</protein>
<sequence length="140" mass="16186">MENSNLLKISTSTGLIKVASKSQGEVFFHTIQLKLLWGYCWWQEKPAIESFLDLLESVIKKAIHGVLPHQELFLDYNLETNDSLEKSSQVKITFNQIYADNVEFHMPENILILKGPDDRGSFSRLSSFRRKLNENIQKTI</sequence>
<name>A0A8T8K508_9EURY</name>
<organism evidence="1 2">
    <name type="scientific">Methanobacterium alkalithermotolerans</name>
    <dbReference type="NCBI Taxonomy" id="2731220"/>
    <lineage>
        <taxon>Archaea</taxon>
        <taxon>Methanobacteriati</taxon>
        <taxon>Methanobacteriota</taxon>
        <taxon>Methanomada group</taxon>
        <taxon>Methanobacteria</taxon>
        <taxon>Methanobacteriales</taxon>
        <taxon>Methanobacteriaceae</taxon>
        <taxon>Methanobacterium</taxon>
    </lineage>
</organism>
<dbReference type="GeneID" id="64819905"/>
<proteinExistence type="predicted"/>
<dbReference type="AlphaFoldDB" id="A0A8T8K508"/>